<gene>
    <name evidence="2" type="ORF">BDA99DRAFT_594265</name>
</gene>
<comment type="caution">
    <text evidence="2">The sequence shown here is derived from an EMBL/GenBank/DDBJ whole genome shotgun (WGS) entry which is preliminary data.</text>
</comment>
<dbReference type="PANTHER" id="PTHR33112">
    <property type="entry name" value="DOMAIN PROTEIN, PUTATIVE-RELATED"/>
    <property type="match status" value="1"/>
</dbReference>
<name>A0AAD5JWX0_9FUNG</name>
<proteinExistence type="predicted"/>
<dbReference type="EMBL" id="JAIXMP010000057">
    <property type="protein sequence ID" value="KAI9244677.1"/>
    <property type="molecule type" value="Genomic_DNA"/>
</dbReference>
<evidence type="ECO:0000259" key="1">
    <source>
        <dbReference type="Pfam" id="PF06985"/>
    </source>
</evidence>
<feature type="domain" description="Heterokaryon incompatibility" evidence="1">
    <location>
        <begin position="97"/>
        <end position="185"/>
    </location>
</feature>
<reference evidence="2" key="1">
    <citation type="journal article" date="2022" name="IScience">
        <title>Evolution of zygomycete secretomes and the origins of terrestrial fungal ecologies.</title>
        <authorList>
            <person name="Chang Y."/>
            <person name="Wang Y."/>
            <person name="Mondo S."/>
            <person name="Ahrendt S."/>
            <person name="Andreopoulos W."/>
            <person name="Barry K."/>
            <person name="Beard J."/>
            <person name="Benny G.L."/>
            <person name="Blankenship S."/>
            <person name="Bonito G."/>
            <person name="Cuomo C."/>
            <person name="Desiro A."/>
            <person name="Gervers K.A."/>
            <person name="Hundley H."/>
            <person name="Kuo A."/>
            <person name="LaButti K."/>
            <person name="Lang B.F."/>
            <person name="Lipzen A."/>
            <person name="O'Donnell K."/>
            <person name="Pangilinan J."/>
            <person name="Reynolds N."/>
            <person name="Sandor L."/>
            <person name="Smith M.E."/>
            <person name="Tsang A."/>
            <person name="Grigoriev I.V."/>
            <person name="Stajich J.E."/>
            <person name="Spatafora J.W."/>
        </authorList>
    </citation>
    <scope>NUCLEOTIDE SEQUENCE</scope>
    <source>
        <strain evidence="2">RSA 2281</strain>
    </source>
</reference>
<dbReference type="InterPro" id="IPR010730">
    <property type="entry name" value="HET"/>
</dbReference>
<dbReference type="PANTHER" id="PTHR33112:SF12">
    <property type="entry name" value="HETEROKARYON INCOMPATIBILITY DOMAIN-CONTAINING PROTEIN"/>
    <property type="match status" value="1"/>
</dbReference>
<evidence type="ECO:0000313" key="3">
    <source>
        <dbReference type="Proteomes" id="UP001209540"/>
    </source>
</evidence>
<protein>
    <recommendedName>
        <fullName evidence="1">Heterokaryon incompatibility domain-containing protein</fullName>
    </recommendedName>
</protein>
<organism evidence="2 3">
    <name type="scientific">Phascolomyces articulosus</name>
    <dbReference type="NCBI Taxonomy" id="60185"/>
    <lineage>
        <taxon>Eukaryota</taxon>
        <taxon>Fungi</taxon>
        <taxon>Fungi incertae sedis</taxon>
        <taxon>Mucoromycota</taxon>
        <taxon>Mucoromycotina</taxon>
        <taxon>Mucoromycetes</taxon>
        <taxon>Mucorales</taxon>
        <taxon>Lichtheimiaceae</taxon>
        <taxon>Phascolomyces</taxon>
    </lineage>
</organism>
<dbReference type="AlphaFoldDB" id="A0AAD5JWX0"/>
<accession>A0AAD5JWX0</accession>
<dbReference type="Proteomes" id="UP001209540">
    <property type="component" value="Unassembled WGS sequence"/>
</dbReference>
<evidence type="ECO:0000313" key="2">
    <source>
        <dbReference type="EMBL" id="KAI9244677.1"/>
    </source>
</evidence>
<keyword evidence="3" id="KW-1185">Reference proteome</keyword>
<dbReference type="Pfam" id="PF06985">
    <property type="entry name" value="HET"/>
    <property type="match status" value="1"/>
</dbReference>
<sequence>MTNENYILFKVHVHITFIIFIYDIYLKKPCEQVDTTQYRLNARAGDFRPTHLIRVSDLEKVPGEEATNGYCALSYCWEQSGEIVQENDGYKCIDNDFQIEYLWYDKVCIDQSDMKARQQEIKQMHRIYGNACYTVAFIPEVGITDSNNFHTISDKYPSATKAHIEAVQNIWVESSWRKRSWTLEEVMMSKRILIVGANANLWQHSLHTCNIPITHNLFSAWMLDFHNQHGGGGSANQALSEAHFRTSSREHDKIFSLASIFHDMFKDIKNDYTSDVKTTFHNFYRTVATNDLSILCFGSDLELDESKTHINTMKDYQLPTWTGVDGAHSRERVTTTTALMDLPHYICDGMLLHISTKYYKTLFILPFGSGGYTSESRGKQLDKQIFDMKRKRQQSMRSYLTEEEKDALLNRMGVMYKTTNCFPTHHQHQEGHPPMKIVPLSLTEDCEECTILPILFKTHYVVLKDAEETPALKLLDGYFYSYLLPVFKRCMNSAGTTRYKAIGVYYLGNQEDKDFCIESDNPDKILKAVFGDEDAIHDDVEEFIIE</sequence>
<reference evidence="2" key="2">
    <citation type="submission" date="2023-02" db="EMBL/GenBank/DDBJ databases">
        <authorList>
            <consortium name="DOE Joint Genome Institute"/>
            <person name="Mondo S.J."/>
            <person name="Chang Y."/>
            <person name="Wang Y."/>
            <person name="Ahrendt S."/>
            <person name="Andreopoulos W."/>
            <person name="Barry K."/>
            <person name="Beard J."/>
            <person name="Benny G.L."/>
            <person name="Blankenship S."/>
            <person name="Bonito G."/>
            <person name="Cuomo C."/>
            <person name="Desiro A."/>
            <person name="Gervers K.A."/>
            <person name="Hundley H."/>
            <person name="Kuo A."/>
            <person name="LaButti K."/>
            <person name="Lang B.F."/>
            <person name="Lipzen A."/>
            <person name="O'Donnell K."/>
            <person name="Pangilinan J."/>
            <person name="Reynolds N."/>
            <person name="Sandor L."/>
            <person name="Smith M.W."/>
            <person name="Tsang A."/>
            <person name="Grigoriev I.V."/>
            <person name="Stajich J.E."/>
            <person name="Spatafora J.W."/>
        </authorList>
    </citation>
    <scope>NUCLEOTIDE SEQUENCE</scope>
    <source>
        <strain evidence="2">RSA 2281</strain>
    </source>
</reference>